<reference evidence="1" key="1">
    <citation type="journal article" date="2011" name="Environ. Microbiol.">
        <title>Genomic insights into the metabolic potential of the polycyclic aromatic hydrocarbon degrading sulfate-reducing Deltaproteobacterium N47.</title>
        <authorList>
            <person name="Bergmann F."/>
            <person name="Selesi D."/>
            <person name="Weinmaier T."/>
            <person name="Tischler P."/>
            <person name="Rattei T."/>
            <person name="Meckenstock R.U."/>
        </authorList>
    </citation>
    <scope>NUCLEOTIDE SEQUENCE</scope>
</reference>
<organism evidence="1">
    <name type="scientific">uncultured Desulfobacterium sp</name>
    <dbReference type="NCBI Taxonomy" id="201089"/>
    <lineage>
        <taxon>Bacteria</taxon>
        <taxon>Pseudomonadati</taxon>
        <taxon>Thermodesulfobacteriota</taxon>
        <taxon>Desulfobacteria</taxon>
        <taxon>Desulfobacterales</taxon>
        <taxon>Desulfobacteriaceae</taxon>
        <taxon>Desulfobacterium</taxon>
        <taxon>environmental samples</taxon>
    </lineage>
</organism>
<sequence length="37" mass="4351">MTDIAIYGKNIDNISEYYKILTQHPILCHLLMIKTDK</sequence>
<evidence type="ECO:0000313" key="1">
    <source>
        <dbReference type="EMBL" id="CBX30263.1"/>
    </source>
</evidence>
<protein>
    <submittedName>
        <fullName evidence="1">Uncharacterized protein</fullName>
    </submittedName>
</protein>
<accession>E1YHZ4</accession>
<gene>
    <name evidence="1" type="ORF">N47_D30720</name>
</gene>
<proteinExistence type="predicted"/>
<name>E1YHZ4_9BACT</name>
<dbReference type="AlphaFoldDB" id="E1YHZ4"/>
<dbReference type="EMBL" id="FR695874">
    <property type="protein sequence ID" value="CBX30263.1"/>
    <property type="molecule type" value="Genomic_DNA"/>
</dbReference>